<dbReference type="EMBL" id="BLXT01004481">
    <property type="protein sequence ID" value="GFO13207.1"/>
    <property type="molecule type" value="Genomic_DNA"/>
</dbReference>
<dbReference type="AlphaFoldDB" id="A0AAV4B105"/>
<organism evidence="1 2">
    <name type="scientific">Plakobranchus ocellatus</name>
    <dbReference type="NCBI Taxonomy" id="259542"/>
    <lineage>
        <taxon>Eukaryota</taxon>
        <taxon>Metazoa</taxon>
        <taxon>Spiralia</taxon>
        <taxon>Lophotrochozoa</taxon>
        <taxon>Mollusca</taxon>
        <taxon>Gastropoda</taxon>
        <taxon>Heterobranchia</taxon>
        <taxon>Euthyneura</taxon>
        <taxon>Panpulmonata</taxon>
        <taxon>Sacoglossa</taxon>
        <taxon>Placobranchoidea</taxon>
        <taxon>Plakobranchidae</taxon>
        <taxon>Plakobranchus</taxon>
    </lineage>
</organism>
<keyword evidence="2" id="KW-1185">Reference proteome</keyword>
<name>A0AAV4B105_9GAST</name>
<proteinExistence type="predicted"/>
<accession>A0AAV4B105</accession>
<protein>
    <submittedName>
        <fullName evidence="1">Uncharacterized protein</fullName>
    </submittedName>
</protein>
<evidence type="ECO:0000313" key="2">
    <source>
        <dbReference type="Proteomes" id="UP000735302"/>
    </source>
</evidence>
<gene>
    <name evidence="1" type="ORF">PoB_003971200</name>
</gene>
<sequence>MDPMLAPNIMERRSRALIALGIRHYEARRGRSILGTCQPDLTCTLQFCPKFGSAATSRSGPSTFSLACLQYPQPLVGRGTLHALSAQRLARCAPHIASRSRELARLRGHSVSRVEQKTWDGQFSIMIGTVSLRSFITLCLRHQQNDCDRAGITSEQ</sequence>
<comment type="caution">
    <text evidence="1">The sequence shown here is derived from an EMBL/GenBank/DDBJ whole genome shotgun (WGS) entry which is preliminary data.</text>
</comment>
<reference evidence="1 2" key="1">
    <citation type="journal article" date="2021" name="Elife">
        <title>Chloroplast acquisition without the gene transfer in kleptoplastic sea slugs, Plakobranchus ocellatus.</title>
        <authorList>
            <person name="Maeda T."/>
            <person name="Takahashi S."/>
            <person name="Yoshida T."/>
            <person name="Shimamura S."/>
            <person name="Takaki Y."/>
            <person name="Nagai Y."/>
            <person name="Toyoda A."/>
            <person name="Suzuki Y."/>
            <person name="Arimoto A."/>
            <person name="Ishii H."/>
            <person name="Satoh N."/>
            <person name="Nishiyama T."/>
            <person name="Hasebe M."/>
            <person name="Maruyama T."/>
            <person name="Minagawa J."/>
            <person name="Obokata J."/>
            <person name="Shigenobu S."/>
        </authorList>
    </citation>
    <scope>NUCLEOTIDE SEQUENCE [LARGE SCALE GENOMIC DNA]</scope>
</reference>
<evidence type="ECO:0000313" key="1">
    <source>
        <dbReference type="EMBL" id="GFO13207.1"/>
    </source>
</evidence>
<dbReference type="Proteomes" id="UP000735302">
    <property type="component" value="Unassembled WGS sequence"/>
</dbReference>